<evidence type="ECO:0000313" key="3">
    <source>
        <dbReference type="Proteomes" id="UP000285060"/>
    </source>
</evidence>
<accession>A0A3R7CSJ9</accession>
<comment type="caution">
    <text evidence="2">The sequence shown here is derived from an EMBL/GenBank/DDBJ whole genome shotgun (WGS) entry which is preliminary data.</text>
</comment>
<evidence type="ECO:0000313" key="2">
    <source>
        <dbReference type="EMBL" id="RHY16594.1"/>
    </source>
</evidence>
<dbReference type="Proteomes" id="UP000285060">
    <property type="component" value="Unassembled WGS sequence"/>
</dbReference>
<feature type="region of interest" description="Disordered" evidence="1">
    <location>
        <begin position="91"/>
        <end position="110"/>
    </location>
</feature>
<proteinExistence type="predicted"/>
<gene>
    <name evidence="2" type="ORF">DYB32_010626</name>
</gene>
<dbReference type="AlphaFoldDB" id="A0A3R7CSJ9"/>
<dbReference type="VEuPathDB" id="FungiDB:H310_07849"/>
<protein>
    <submittedName>
        <fullName evidence="2">Uncharacterized protein</fullName>
    </submittedName>
</protein>
<organism evidence="2 3">
    <name type="scientific">Aphanomyces invadans</name>
    <dbReference type="NCBI Taxonomy" id="157072"/>
    <lineage>
        <taxon>Eukaryota</taxon>
        <taxon>Sar</taxon>
        <taxon>Stramenopiles</taxon>
        <taxon>Oomycota</taxon>
        <taxon>Saprolegniomycetes</taxon>
        <taxon>Saprolegniales</taxon>
        <taxon>Verrucalvaceae</taxon>
        <taxon>Aphanomyces</taxon>
    </lineage>
</organism>
<reference evidence="2 3" key="1">
    <citation type="submission" date="2018-08" db="EMBL/GenBank/DDBJ databases">
        <title>Aphanomyces genome sequencing and annotation.</title>
        <authorList>
            <person name="Minardi D."/>
            <person name="Oidtmann B."/>
            <person name="Van Der Giezen M."/>
            <person name="Studholme D.J."/>
        </authorList>
    </citation>
    <scope>NUCLEOTIDE SEQUENCE [LARGE SCALE GENOMIC DNA]</scope>
    <source>
        <strain evidence="2 3">NJM0002</strain>
    </source>
</reference>
<dbReference type="EMBL" id="QUSY01003691">
    <property type="protein sequence ID" value="RHY16594.1"/>
    <property type="molecule type" value="Genomic_DNA"/>
</dbReference>
<sequence length="151" mass="17116">MQAIYGSNLTASGYRKRCDDLLVAFQKNIASLRASGKEENYNEREQLLQDLSDMIDSIADKKRTFKEEKGKKEDKRETDGHMIREATMVAMSRGTADAEVESSDTEGSSANKCKLQEIAVQKEANEFAARKLELDEKRYHLDKAGREARFS</sequence>
<keyword evidence="3" id="KW-1185">Reference proteome</keyword>
<name>A0A3R7CSJ9_9STRA</name>
<evidence type="ECO:0000256" key="1">
    <source>
        <dbReference type="SAM" id="MobiDB-lite"/>
    </source>
</evidence>
<feature type="region of interest" description="Disordered" evidence="1">
    <location>
        <begin position="64"/>
        <end position="83"/>
    </location>
</feature>